<organism evidence="1 2">
    <name type="scientific">Artemisia annua</name>
    <name type="common">Sweet wormwood</name>
    <dbReference type="NCBI Taxonomy" id="35608"/>
    <lineage>
        <taxon>Eukaryota</taxon>
        <taxon>Viridiplantae</taxon>
        <taxon>Streptophyta</taxon>
        <taxon>Embryophyta</taxon>
        <taxon>Tracheophyta</taxon>
        <taxon>Spermatophyta</taxon>
        <taxon>Magnoliopsida</taxon>
        <taxon>eudicotyledons</taxon>
        <taxon>Gunneridae</taxon>
        <taxon>Pentapetalae</taxon>
        <taxon>asterids</taxon>
        <taxon>campanulids</taxon>
        <taxon>Asterales</taxon>
        <taxon>Asteraceae</taxon>
        <taxon>Asteroideae</taxon>
        <taxon>Anthemideae</taxon>
        <taxon>Artemisiinae</taxon>
        <taxon>Artemisia</taxon>
    </lineage>
</organism>
<proteinExistence type="predicted"/>
<evidence type="ECO:0000313" key="1">
    <source>
        <dbReference type="EMBL" id="PWA67533.1"/>
    </source>
</evidence>
<keyword evidence="2" id="KW-1185">Reference proteome</keyword>
<accession>A0A2U1N219</accession>
<comment type="caution">
    <text evidence="1">The sequence shown here is derived from an EMBL/GenBank/DDBJ whole genome shotgun (WGS) entry which is preliminary data.</text>
</comment>
<evidence type="ECO:0000313" key="2">
    <source>
        <dbReference type="Proteomes" id="UP000245207"/>
    </source>
</evidence>
<gene>
    <name evidence="1" type="ORF">CTI12_AA303710</name>
</gene>
<reference evidence="1 2" key="1">
    <citation type="journal article" date="2018" name="Mol. Plant">
        <title>The genome of Artemisia annua provides insight into the evolution of Asteraceae family and artemisinin biosynthesis.</title>
        <authorList>
            <person name="Shen Q."/>
            <person name="Zhang L."/>
            <person name="Liao Z."/>
            <person name="Wang S."/>
            <person name="Yan T."/>
            <person name="Shi P."/>
            <person name="Liu M."/>
            <person name="Fu X."/>
            <person name="Pan Q."/>
            <person name="Wang Y."/>
            <person name="Lv Z."/>
            <person name="Lu X."/>
            <person name="Zhang F."/>
            <person name="Jiang W."/>
            <person name="Ma Y."/>
            <person name="Chen M."/>
            <person name="Hao X."/>
            <person name="Li L."/>
            <person name="Tang Y."/>
            <person name="Lv G."/>
            <person name="Zhou Y."/>
            <person name="Sun X."/>
            <person name="Brodelius P.E."/>
            <person name="Rose J.K.C."/>
            <person name="Tang K."/>
        </authorList>
    </citation>
    <scope>NUCLEOTIDE SEQUENCE [LARGE SCALE GENOMIC DNA]</scope>
    <source>
        <strain evidence="2">cv. Huhao1</strain>
        <tissue evidence="1">Leaf</tissue>
    </source>
</reference>
<sequence length="83" mass="9040">MAERLKALWFESTSKRAKGPKAGSEPDFEIQVQDFLGSRVPVPKRMGEFGLSVHRSGGSICSGVVRRGVAQSGQRICFGYRGP</sequence>
<dbReference type="AlphaFoldDB" id="A0A2U1N219"/>
<dbReference type="OrthoDB" id="1743330at2759"/>
<protein>
    <submittedName>
        <fullName evidence="1">Uncharacterized protein</fullName>
    </submittedName>
</protein>
<dbReference type="EMBL" id="PKPP01003816">
    <property type="protein sequence ID" value="PWA67533.1"/>
    <property type="molecule type" value="Genomic_DNA"/>
</dbReference>
<name>A0A2U1N219_ARTAN</name>
<dbReference type="Proteomes" id="UP000245207">
    <property type="component" value="Unassembled WGS sequence"/>
</dbReference>